<proteinExistence type="inferred from homology"/>
<name>A0A1D8NQQ2_YARLL</name>
<dbReference type="GO" id="GO:0005524">
    <property type="term" value="F:ATP binding"/>
    <property type="evidence" value="ECO:0007669"/>
    <property type="project" value="UniProtKB-KW"/>
</dbReference>
<accession>A0A1D8NQQ2</accession>
<dbReference type="EMBL" id="CP017558">
    <property type="protein sequence ID" value="AOW07960.1"/>
    <property type="molecule type" value="Genomic_DNA"/>
</dbReference>
<feature type="domain" description="Helicase C-terminal" evidence="19">
    <location>
        <begin position="225"/>
        <end position="430"/>
    </location>
</feature>
<keyword evidence="11" id="KW-0539">Nucleus</keyword>
<dbReference type="PROSITE" id="PS51195">
    <property type="entry name" value="Q_MOTIF"/>
    <property type="match status" value="1"/>
</dbReference>
<dbReference type="PROSITE" id="PS51192">
    <property type="entry name" value="HELICASE_ATP_BIND_1"/>
    <property type="match status" value="1"/>
</dbReference>
<dbReference type="RefSeq" id="XP_506098.1">
    <property type="nucleotide sequence ID" value="XM_506098.1"/>
</dbReference>
<comment type="function">
    <text evidence="1">ATP-binding RNA helicase involved in the biogenesis of 60S ribosomal subunits and is required for the normal formation of 25S and 5.8S rRNAs.</text>
</comment>
<dbReference type="InterPro" id="IPR001650">
    <property type="entry name" value="Helicase_C-like"/>
</dbReference>
<evidence type="ECO:0000256" key="2">
    <source>
        <dbReference type="ARBA" id="ARBA00004604"/>
    </source>
</evidence>
<dbReference type="GO" id="GO:0003724">
    <property type="term" value="F:RNA helicase activity"/>
    <property type="evidence" value="ECO:0007669"/>
    <property type="project" value="UniProtKB-EC"/>
</dbReference>
<dbReference type="GO" id="GO:0005730">
    <property type="term" value="C:nucleolus"/>
    <property type="evidence" value="ECO:0007669"/>
    <property type="project" value="UniProtKB-SubCell"/>
</dbReference>
<feature type="domain" description="Helicase ATP-binding" evidence="18">
    <location>
        <begin position="41"/>
        <end position="214"/>
    </location>
</feature>
<dbReference type="GO" id="GO:0033677">
    <property type="term" value="F:DNA/RNA helicase activity"/>
    <property type="evidence" value="ECO:0007669"/>
    <property type="project" value="EnsemblFungi"/>
</dbReference>
<evidence type="ECO:0000256" key="4">
    <source>
        <dbReference type="ARBA" id="ARBA00022517"/>
    </source>
</evidence>
<evidence type="ECO:0000256" key="13">
    <source>
        <dbReference type="ARBA" id="ARBA00039233"/>
    </source>
</evidence>
<keyword evidence="7" id="KW-0378">Hydrolase</keyword>
<reference evidence="22 24" key="2">
    <citation type="submission" date="2018-07" db="EMBL/GenBank/DDBJ databases">
        <title>Draft Genome Assemblies for Five Robust Yarrowia lipolytica Strains Exhibiting High Lipid Production and Pentose Sugar Utilization and Sugar Alcohol Secretion from Undetoxified Lignocellulosic Biomass Hydrolysates.</title>
        <authorList>
            <consortium name="DOE Joint Genome Institute"/>
            <person name="Walker C."/>
            <person name="Ryu S."/>
            <person name="Na H."/>
            <person name="Zane M."/>
            <person name="LaButti K."/>
            <person name="Lipzen A."/>
            <person name="Haridas S."/>
            <person name="Barry K."/>
            <person name="Grigoriev I.V."/>
            <person name="Quarterman J."/>
            <person name="Slininger P."/>
            <person name="Dien B."/>
            <person name="Trinh C.T."/>
        </authorList>
    </citation>
    <scope>NUCLEOTIDE SEQUENCE [LARGE SCALE GENOMIC DNA]</scope>
    <source>
        <strain evidence="22 24">YB392</strain>
    </source>
</reference>
<evidence type="ECO:0000256" key="17">
    <source>
        <dbReference type="SAM" id="MobiDB-lite"/>
    </source>
</evidence>
<dbReference type="GO" id="GO:0003678">
    <property type="term" value="F:DNA helicase activity"/>
    <property type="evidence" value="ECO:0007669"/>
    <property type="project" value="EnsemblFungi"/>
</dbReference>
<dbReference type="InterPro" id="IPR027417">
    <property type="entry name" value="P-loop_NTPase"/>
</dbReference>
<dbReference type="GeneID" id="2907892"/>
<dbReference type="SMART" id="SM00490">
    <property type="entry name" value="HELICc"/>
    <property type="match status" value="1"/>
</dbReference>
<dbReference type="Proteomes" id="UP000182444">
    <property type="component" value="Chromosome 1F"/>
</dbReference>
<evidence type="ECO:0000256" key="12">
    <source>
        <dbReference type="ARBA" id="ARBA00038041"/>
    </source>
</evidence>
<evidence type="ECO:0000313" key="24">
    <source>
        <dbReference type="Proteomes" id="UP000256601"/>
    </source>
</evidence>
<dbReference type="VEuPathDB" id="FungiDB:YALI0_F31493g"/>
<evidence type="ECO:0000259" key="20">
    <source>
        <dbReference type="PROSITE" id="PS51195"/>
    </source>
</evidence>
<feature type="domain" description="DEAD-box RNA helicase Q" evidence="20">
    <location>
        <begin position="9"/>
        <end position="37"/>
    </location>
</feature>
<dbReference type="SMR" id="A0A1D8NQQ2"/>
<dbReference type="PROSITE" id="PS51194">
    <property type="entry name" value="HELICASE_CTER"/>
    <property type="match status" value="1"/>
</dbReference>
<evidence type="ECO:0000256" key="8">
    <source>
        <dbReference type="ARBA" id="ARBA00022806"/>
    </source>
</evidence>
<organism evidence="21 23">
    <name type="scientific">Yarrowia lipolytica</name>
    <name type="common">Candida lipolytica</name>
    <dbReference type="NCBI Taxonomy" id="4952"/>
    <lineage>
        <taxon>Eukaryota</taxon>
        <taxon>Fungi</taxon>
        <taxon>Dikarya</taxon>
        <taxon>Ascomycota</taxon>
        <taxon>Saccharomycotina</taxon>
        <taxon>Dipodascomycetes</taxon>
        <taxon>Dipodascales</taxon>
        <taxon>Dipodascales incertae sedis</taxon>
        <taxon>Yarrowia</taxon>
    </lineage>
</organism>
<evidence type="ECO:0000256" key="16">
    <source>
        <dbReference type="PROSITE-ProRule" id="PRU00552"/>
    </source>
</evidence>
<dbReference type="GO" id="GO:0000463">
    <property type="term" value="P:maturation of LSU-rRNA from tricistronic rRNA transcript (SSU-rRNA, 5.8S rRNA, LSU-rRNA)"/>
    <property type="evidence" value="ECO:0007669"/>
    <property type="project" value="EnsemblFungi"/>
</dbReference>
<dbReference type="OMA" id="NASEQCV"/>
<dbReference type="GO" id="GO:0016787">
    <property type="term" value="F:hydrolase activity"/>
    <property type="evidence" value="ECO:0007669"/>
    <property type="project" value="UniProtKB-KW"/>
</dbReference>
<evidence type="ECO:0000313" key="23">
    <source>
        <dbReference type="Proteomes" id="UP000182444"/>
    </source>
</evidence>
<comment type="catalytic activity">
    <reaction evidence="15">
        <text>ATP + H2O = ADP + phosphate + H(+)</text>
        <dbReference type="Rhea" id="RHEA:13065"/>
        <dbReference type="ChEBI" id="CHEBI:15377"/>
        <dbReference type="ChEBI" id="CHEBI:15378"/>
        <dbReference type="ChEBI" id="CHEBI:30616"/>
        <dbReference type="ChEBI" id="CHEBI:43474"/>
        <dbReference type="ChEBI" id="CHEBI:456216"/>
        <dbReference type="EC" id="3.6.4.13"/>
    </reaction>
</comment>
<evidence type="ECO:0000259" key="18">
    <source>
        <dbReference type="PROSITE" id="PS51192"/>
    </source>
</evidence>
<keyword evidence="8 22" id="KW-0347">Helicase</keyword>
<dbReference type="KEGG" id="yli:2907892"/>
<dbReference type="PANTHER" id="PTHR47959">
    <property type="entry name" value="ATP-DEPENDENT RNA HELICASE RHLE-RELATED"/>
    <property type="match status" value="1"/>
</dbReference>
<protein>
    <recommendedName>
        <fullName evidence="13">ATP-dependent RNA helicase DBP9</fullName>
        <ecNumber evidence="3">3.6.4.13</ecNumber>
    </recommendedName>
    <alternativeName>
        <fullName evidence="14">ATP-dependent RNA helicase dbp9</fullName>
    </alternativeName>
</protein>
<sequence length="544" mass="61880">MTTPDLEDKSFDSFGLDDRLLSGLAACDMKQPTLIQNTTIPLALDKGVDITAKAVTGSGKTVAYLLPIFELMLRAEKEKRDIQTALIVVPTRELCEQVSKVITKLTQFCPHLKSLNVTQQLGDDVISSLLEEKPSIIVGTPSRLLKYAKEMDCSKVGYLVIDEADLLLSYGYKEDLIELSEMLPKTKHTFIMSATLNKESDLMKQQFCRSTVASVAVTAAEEERKLLQYYVKCSERDKFLLAYVMFKLQLVKGKTIVFVNEIDRCYRLRLFLEQFGIKACVLNSELPIASRLHIVEQFNKGVFNLLICTDEANKLAEASKSASKQTKEVSRAHEYSSTRGLDFMNVAFVLNFDLPLSSRAYVHRVGRTARANKAGTALSFVVPADQWGKDKVAKLDTAKRDEKVLKKIIKNQESQNMEIKPYSFDMKQVEGFRYRMDDAFRAVTTVGVREARVKEIKTELLNSERLARHFDENPDDLKALRHDKELHTSKVQAHMKRVPDYLLGRKGKLDPNVFVPFRKDDNKIHKKYTKKKKGGDPLKFKKRK</sequence>
<dbReference type="eggNOG" id="KOG0346">
    <property type="taxonomic scope" value="Eukaryota"/>
</dbReference>
<dbReference type="EMBL" id="KZ859057">
    <property type="protein sequence ID" value="RDW23941.1"/>
    <property type="molecule type" value="Genomic_DNA"/>
</dbReference>
<dbReference type="AlphaFoldDB" id="A0A1D8NQQ2"/>
<evidence type="ECO:0000256" key="3">
    <source>
        <dbReference type="ARBA" id="ARBA00012552"/>
    </source>
</evidence>
<dbReference type="OrthoDB" id="1191041at2759"/>
<comment type="subcellular location">
    <subcellularLocation>
        <location evidence="2">Nucleus</location>
        <location evidence="2">Nucleolus</location>
    </subcellularLocation>
</comment>
<dbReference type="GO" id="GO:0005829">
    <property type="term" value="C:cytosol"/>
    <property type="evidence" value="ECO:0007669"/>
    <property type="project" value="TreeGrafter"/>
</dbReference>
<evidence type="ECO:0000256" key="14">
    <source>
        <dbReference type="ARBA" id="ARBA00039616"/>
    </source>
</evidence>
<dbReference type="FunFam" id="3.40.50.300:FF:001046">
    <property type="entry name" value="Probable ATP-dependent RNA helicase ddx56"/>
    <property type="match status" value="1"/>
</dbReference>
<keyword evidence="6" id="KW-0547">Nucleotide-binding</keyword>
<evidence type="ECO:0000313" key="22">
    <source>
        <dbReference type="EMBL" id="RDW23941.1"/>
    </source>
</evidence>
<evidence type="ECO:0000256" key="6">
    <source>
        <dbReference type="ARBA" id="ARBA00022741"/>
    </source>
</evidence>
<keyword evidence="4" id="KW-0690">Ribosome biogenesis</keyword>
<keyword evidence="5" id="KW-0698">rRNA processing</keyword>
<evidence type="ECO:0000259" key="19">
    <source>
        <dbReference type="PROSITE" id="PS51194"/>
    </source>
</evidence>
<dbReference type="Pfam" id="PF00271">
    <property type="entry name" value="Helicase_C"/>
    <property type="match status" value="1"/>
</dbReference>
<keyword evidence="9" id="KW-0067">ATP-binding</keyword>
<feature type="short sequence motif" description="Q motif" evidence="16">
    <location>
        <begin position="9"/>
        <end position="37"/>
    </location>
</feature>
<dbReference type="GO" id="GO:0003723">
    <property type="term" value="F:RNA binding"/>
    <property type="evidence" value="ECO:0007669"/>
    <property type="project" value="UniProtKB-KW"/>
</dbReference>
<evidence type="ECO:0000256" key="11">
    <source>
        <dbReference type="ARBA" id="ARBA00023242"/>
    </source>
</evidence>
<feature type="compositionally biased region" description="Basic and acidic residues" evidence="17">
    <location>
        <begin position="534"/>
        <end position="544"/>
    </location>
</feature>
<dbReference type="CDD" id="cd17961">
    <property type="entry name" value="DEADc_DDX56"/>
    <property type="match status" value="1"/>
</dbReference>
<dbReference type="Gene3D" id="3.40.50.300">
    <property type="entry name" value="P-loop containing nucleotide triphosphate hydrolases"/>
    <property type="match status" value="2"/>
</dbReference>
<evidence type="ECO:0000256" key="10">
    <source>
        <dbReference type="ARBA" id="ARBA00022884"/>
    </source>
</evidence>
<evidence type="ECO:0000256" key="1">
    <source>
        <dbReference type="ARBA" id="ARBA00003706"/>
    </source>
</evidence>
<evidence type="ECO:0000256" key="15">
    <source>
        <dbReference type="ARBA" id="ARBA00047984"/>
    </source>
</evidence>
<dbReference type="Proteomes" id="UP000256601">
    <property type="component" value="Unassembled WGS sequence"/>
</dbReference>
<dbReference type="InterPro" id="IPR011545">
    <property type="entry name" value="DEAD/DEAH_box_helicase_dom"/>
</dbReference>
<dbReference type="InterPro" id="IPR014001">
    <property type="entry name" value="Helicase_ATP-bd"/>
</dbReference>
<dbReference type="PANTHER" id="PTHR47959:SF21">
    <property type="entry name" value="DEAD-BOX HELICASE 56"/>
    <property type="match status" value="1"/>
</dbReference>
<dbReference type="CDD" id="cd18787">
    <property type="entry name" value="SF2_C_DEAD"/>
    <property type="match status" value="1"/>
</dbReference>
<reference evidence="21 23" key="1">
    <citation type="journal article" date="2016" name="PLoS ONE">
        <title>Sequence Assembly of Yarrowia lipolytica Strain W29/CLIB89 Shows Transposable Element Diversity.</title>
        <authorList>
            <person name="Magnan C."/>
            <person name="Yu J."/>
            <person name="Chang I."/>
            <person name="Jahn E."/>
            <person name="Kanomata Y."/>
            <person name="Wu J."/>
            <person name="Zeller M."/>
            <person name="Oakes M."/>
            <person name="Baldi P."/>
            <person name="Sandmeyer S."/>
        </authorList>
    </citation>
    <scope>NUCLEOTIDE SEQUENCE [LARGE SCALE GENOMIC DNA]</scope>
    <source>
        <strain evidence="21">CLIB89</strain>
        <strain evidence="23">CLIB89(W29)</strain>
    </source>
</reference>
<evidence type="ECO:0000256" key="7">
    <source>
        <dbReference type="ARBA" id="ARBA00022801"/>
    </source>
</evidence>
<dbReference type="VEuPathDB" id="FungiDB:YALI1_F39128g"/>
<dbReference type="Pfam" id="PF00270">
    <property type="entry name" value="DEAD"/>
    <property type="match status" value="1"/>
</dbReference>
<dbReference type="SUPFAM" id="SSF52540">
    <property type="entry name" value="P-loop containing nucleoside triphosphate hydrolases"/>
    <property type="match status" value="1"/>
</dbReference>
<feature type="region of interest" description="Disordered" evidence="17">
    <location>
        <begin position="525"/>
        <end position="544"/>
    </location>
</feature>
<dbReference type="SMART" id="SM00487">
    <property type="entry name" value="DEXDc"/>
    <property type="match status" value="1"/>
</dbReference>
<evidence type="ECO:0000256" key="9">
    <source>
        <dbReference type="ARBA" id="ARBA00022840"/>
    </source>
</evidence>
<evidence type="ECO:0000256" key="5">
    <source>
        <dbReference type="ARBA" id="ARBA00022552"/>
    </source>
</evidence>
<dbReference type="InterPro" id="IPR050079">
    <property type="entry name" value="DEAD_box_RNA_helicase"/>
</dbReference>
<dbReference type="InterPro" id="IPR014014">
    <property type="entry name" value="RNA_helicase_DEAD_Q_motif"/>
</dbReference>
<comment type="similarity">
    <text evidence="12">Belongs to the DEAD box helicase family. DDX56/DBP9 subfamily.</text>
</comment>
<evidence type="ECO:0000313" key="21">
    <source>
        <dbReference type="EMBL" id="AOW07960.1"/>
    </source>
</evidence>
<dbReference type="EC" id="3.6.4.13" evidence="3"/>
<gene>
    <name evidence="22" type="ORF">B0I71DRAFT_135133</name>
    <name evidence="21" type="ORF">YALI1_F39128g</name>
</gene>
<keyword evidence="10" id="KW-0694">RNA-binding</keyword>